<dbReference type="GO" id="GO:0005768">
    <property type="term" value="C:endosome"/>
    <property type="evidence" value="ECO:0007669"/>
    <property type="project" value="TreeGrafter"/>
</dbReference>
<evidence type="ECO:0000256" key="3">
    <source>
        <dbReference type="SAM" id="MobiDB-lite"/>
    </source>
</evidence>
<keyword evidence="6" id="KW-1185">Reference proteome</keyword>
<dbReference type="PANTHER" id="PTHR20938">
    <property type="entry name" value="INTEGRATOR COMPLEX SUBUNIT 4"/>
    <property type="match status" value="1"/>
</dbReference>
<feature type="domain" description="Integrator complex subunit 4/Protein SIEL C-terminal Ig-like" evidence="4">
    <location>
        <begin position="818"/>
        <end position="938"/>
    </location>
</feature>
<dbReference type="Proteomes" id="UP001324115">
    <property type="component" value="Unassembled WGS sequence"/>
</dbReference>
<evidence type="ECO:0000256" key="2">
    <source>
        <dbReference type="ARBA" id="ARBA00023242"/>
    </source>
</evidence>
<reference evidence="5 6" key="1">
    <citation type="journal article" date="2023" name="G3 (Bethesda)">
        <title>A haplotype-resolved chromosome-scale genome for Quercus rubra L. provides insights into the genetics of adaptive traits for red oak species.</title>
        <authorList>
            <person name="Kapoor B."/>
            <person name="Jenkins J."/>
            <person name="Schmutz J."/>
            <person name="Zhebentyayeva T."/>
            <person name="Kuelheim C."/>
            <person name="Coggeshall M."/>
            <person name="Heim C."/>
            <person name="Lasky J.R."/>
            <person name="Leites L."/>
            <person name="Islam-Faridi N."/>
            <person name="Romero-Severson J."/>
            <person name="DeLeo V.L."/>
            <person name="Lucas S.M."/>
            <person name="Lazic D."/>
            <person name="Gailing O."/>
            <person name="Carlson J."/>
            <person name="Staton M."/>
        </authorList>
    </citation>
    <scope>NUCLEOTIDE SEQUENCE [LARGE SCALE GENOMIC DNA]</scope>
    <source>
        <strain evidence="5">Pseudo-F2</strain>
    </source>
</reference>
<accession>A0AAN7IQ70</accession>
<evidence type="ECO:0000313" key="6">
    <source>
        <dbReference type="Proteomes" id="UP001324115"/>
    </source>
</evidence>
<dbReference type="InterPro" id="IPR016024">
    <property type="entry name" value="ARM-type_fold"/>
</dbReference>
<comment type="subcellular location">
    <subcellularLocation>
        <location evidence="1">Nucleus</location>
    </subcellularLocation>
</comment>
<protein>
    <recommendedName>
        <fullName evidence="4">Integrator complex subunit 4/Protein SIEL C-terminal Ig-like domain-containing protein</fullName>
    </recommendedName>
</protein>
<proteinExistence type="predicted"/>
<feature type="compositionally biased region" description="Polar residues" evidence="3">
    <location>
        <begin position="557"/>
        <end position="571"/>
    </location>
</feature>
<comment type="caution">
    <text evidence="5">The sequence shown here is derived from an EMBL/GenBank/DDBJ whole genome shotgun (WGS) entry which is preliminary data.</text>
</comment>
<dbReference type="InterPro" id="IPR011989">
    <property type="entry name" value="ARM-like"/>
</dbReference>
<feature type="region of interest" description="Disordered" evidence="3">
    <location>
        <begin position="557"/>
        <end position="577"/>
    </location>
</feature>
<gene>
    <name evidence="5" type="ORF">RGQ29_025464</name>
</gene>
<name>A0AAN7IQ70_QUERU</name>
<dbReference type="AlphaFoldDB" id="A0AAN7IQ70"/>
<dbReference type="SUPFAM" id="SSF48371">
    <property type="entry name" value="ARM repeat"/>
    <property type="match status" value="1"/>
</dbReference>
<sequence length="944" mass="104919">MEELVPSSSEPLSPQTLASFRALIISPSTPQSKISSIFETLTRSLELTPDSLVLNLLSELASRHSNLSHLVFDSVRSNSLLPSESTRLAAESLDALASISNTDPTLSSAIDELDDRLFVSLCFGPSVSVRSWLLRNAERFRISPYLLLTLFLGFTKDPYPYVRKIALDGLVGVSNSAVIEDRSMINGCYCRAVELLSDMEDHVRSAAIRAVSAWGLILVASNPETKLYWSDDLFVKLCSMGRDMSMEVRVEAFDALGKINVVSEDILLQTLSKRVLAITKEKRSLGQCPAEQFEILASNVAGVLVHGLEDEFYEVRKSACHSLRALTIISAEFAGEALNLLMDVLNDDSMFVRLEALETMLHMATFGHLNVQGTHMHMFLGTLLDSNLLIRSATRKILKLVKLSNIELFRLSFDSLIENLEKHPQDEADIFSVLFHTGCNHGKFVVSIINEASEEIDQASEGKLGFDSARVAALLVLAISAPLSHGEHVCSIPPRIFSYAVTLLGRISRALTDIMDQNALLAYLSQCSISTTFSATDLNIRRGEPCLPVANIEIPNDTSNEIDGSTRTSLQQEKDGASKLQSWTMREPLELAAPLGGFQVEVHDEVMKPINLILAKVKDIWPSIHSGFTNEVLRTLRNLKEELATFTSDSVGTIGAVAFTLQYLQVIKQLAKVWEHFLPAKKLCSSGLGELDLILGKLDMRLRELRSRFTGLSMEQELQILELVLLTCTLRLCKVEICCHFATLKKLSTTVSRVESILKSATIEPTIFISEVGKLLCLNETSRSEASCNPFKFKELLKHFSLSQFVLCGRLNQIKAELTIPDNDSENPLPFVSRLPVGIPCDITLHNTSNENKLWLRMSMDDESTQFVFLDLNLFGSSDEVRKFTYVAPFYKTPNAISFTLRVCIGMECLFEGVLSVKKYGGPERELTYLCQEKEVHLSMIGEH</sequence>
<dbReference type="Pfam" id="PF25458">
    <property type="entry name" value="INTS4_C"/>
    <property type="match status" value="1"/>
</dbReference>
<dbReference type="InterPro" id="IPR057412">
    <property type="entry name" value="INTS4_C"/>
</dbReference>
<keyword evidence="2" id="KW-0539">Nucleus</keyword>
<dbReference type="PANTHER" id="PTHR20938:SF0">
    <property type="entry name" value="INTEGRATOR COMPLEX SUBUNIT 4"/>
    <property type="match status" value="1"/>
</dbReference>
<dbReference type="Gene3D" id="1.25.10.10">
    <property type="entry name" value="Leucine-rich Repeat Variant"/>
    <property type="match status" value="1"/>
</dbReference>
<evidence type="ECO:0000313" key="5">
    <source>
        <dbReference type="EMBL" id="KAK4582295.1"/>
    </source>
</evidence>
<dbReference type="EMBL" id="JAXUIC010000007">
    <property type="protein sequence ID" value="KAK4582295.1"/>
    <property type="molecule type" value="Genomic_DNA"/>
</dbReference>
<dbReference type="GO" id="GO:0010496">
    <property type="term" value="P:intercellular transport"/>
    <property type="evidence" value="ECO:0007669"/>
    <property type="project" value="TreeGrafter"/>
</dbReference>
<evidence type="ECO:0000259" key="4">
    <source>
        <dbReference type="Pfam" id="PF25458"/>
    </source>
</evidence>
<evidence type="ECO:0000256" key="1">
    <source>
        <dbReference type="ARBA" id="ARBA00004123"/>
    </source>
</evidence>
<dbReference type="GO" id="GO:0005634">
    <property type="term" value="C:nucleus"/>
    <property type="evidence" value="ECO:0007669"/>
    <property type="project" value="UniProtKB-SubCell"/>
</dbReference>
<organism evidence="5 6">
    <name type="scientific">Quercus rubra</name>
    <name type="common">Northern red oak</name>
    <name type="synonym">Quercus borealis</name>
    <dbReference type="NCBI Taxonomy" id="3512"/>
    <lineage>
        <taxon>Eukaryota</taxon>
        <taxon>Viridiplantae</taxon>
        <taxon>Streptophyta</taxon>
        <taxon>Embryophyta</taxon>
        <taxon>Tracheophyta</taxon>
        <taxon>Spermatophyta</taxon>
        <taxon>Magnoliopsida</taxon>
        <taxon>eudicotyledons</taxon>
        <taxon>Gunneridae</taxon>
        <taxon>Pentapetalae</taxon>
        <taxon>rosids</taxon>
        <taxon>fabids</taxon>
        <taxon>Fagales</taxon>
        <taxon>Fagaceae</taxon>
        <taxon>Quercus</taxon>
    </lineage>
</organism>